<reference evidence="1" key="2">
    <citation type="submission" date="2021-02" db="EMBL/GenBank/DDBJ databases">
        <authorList>
            <person name="Kimball J.A."/>
            <person name="Haas M.W."/>
            <person name="Macchietto M."/>
            <person name="Kono T."/>
            <person name="Duquette J."/>
            <person name="Shao M."/>
        </authorList>
    </citation>
    <scope>NUCLEOTIDE SEQUENCE</scope>
    <source>
        <tissue evidence="1">Fresh leaf tissue</tissue>
    </source>
</reference>
<reference evidence="1" key="1">
    <citation type="journal article" date="2021" name="bioRxiv">
        <title>Whole Genome Assembly and Annotation of Northern Wild Rice, Zizania palustris L., Supports a Whole Genome Duplication in the Zizania Genus.</title>
        <authorList>
            <person name="Haas M."/>
            <person name="Kono T."/>
            <person name="Macchietto M."/>
            <person name="Millas R."/>
            <person name="McGilp L."/>
            <person name="Shao M."/>
            <person name="Duquette J."/>
            <person name="Hirsch C.N."/>
            <person name="Kimball J."/>
        </authorList>
    </citation>
    <scope>NUCLEOTIDE SEQUENCE</scope>
    <source>
        <tissue evidence="1">Fresh leaf tissue</tissue>
    </source>
</reference>
<dbReference type="Proteomes" id="UP000729402">
    <property type="component" value="Unassembled WGS sequence"/>
</dbReference>
<dbReference type="AlphaFoldDB" id="A0A8J5RLH0"/>
<gene>
    <name evidence="1" type="ORF">GUJ93_ZPchr0001g33191</name>
</gene>
<proteinExistence type="predicted"/>
<organism evidence="1 2">
    <name type="scientific">Zizania palustris</name>
    <name type="common">Northern wild rice</name>
    <dbReference type="NCBI Taxonomy" id="103762"/>
    <lineage>
        <taxon>Eukaryota</taxon>
        <taxon>Viridiplantae</taxon>
        <taxon>Streptophyta</taxon>
        <taxon>Embryophyta</taxon>
        <taxon>Tracheophyta</taxon>
        <taxon>Spermatophyta</taxon>
        <taxon>Magnoliopsida</taxon>
        <taxon>Liliopsida</taxon>
        <taxon>Poales</taxon>
        <taxon>Poaceae</taxon>
        <taxon>BOP clade</taxon>
        <taxon>Oryzoideae</taxon>
        <taxon>Oryzeae</taxon>
        <taxon>Zizaniinae</taxon>
        <taxon>Zizania</taxon>
    </lineage>
</organism>
<sequence>MDILHNPCKYPISEILKNNHIKGQMVCIFTGETFNFQFYDLAAISVLICDINIRDYMTWAANEHGMFQCFIQTLTSWVDGKHNTNVAFSYHGKYNTKATMIFKICCAT</sequence>
<name>A0A8J5RLH0_ZIZPA</name>
<accession>A0A8J5RLH0</accession>
<comment type="caution">
    <text evidence="1">The sequence shown here is derived from an EMBL/GenBank/DDBJ whole genome shotgun (WGS) entry which is preliminary data.</text>
</comment>
<keyword evidence="2" id="KW-1185">Reference proteome</keyword>
<dbReference type="EMBL" id="JAAALK010000288">
    <property type="protein sequence ID" value="KAG8051493.1"/>
    <property type="molecule type" value="Genomic_DNA"/>
</dbReference>
<protein>
    <submittedName>
        <fullName evidence="1">Uncharacterized protein</fullName>
    </submittedName>
</protein>
<evidence type="ECO:0000313" key="1">
    <source>
        <dbReference type="EMBL" id="KAG8051493.1"/>
    </source>
</evidence>
<evidence type="ECO:0000313" key="2">
    <source>
        <dbReference type="Proteomes" id="UP000729402"/>
    </source>
</evidence>